<accession>A0ABU5NYD8</accession>
<evidence type="ECO:0000313" key="2">
    <source>
        <dbReference type="Proteomes" id="UP001305746"/>
    </source>
</evidence>
<keyword evidence="2" id="KW-1185">Reference proteome</keyword>
<reference evidence="1 2" key="1">
    <citation type="submission" date="2023-12" db="EMBL/GenBank/DDBJ databases">
        <title>Marinobacter qingdaonensis sp. nov., isolated from the intertidal sediment of Qingdao, PR China.</title>
        <authorList>
            <person name="Li Y."/>
        </authorList>
    </citation>
    <scope>NUCLEOTIDE SEQUENCE [LARGE SCALE GENOMIC DNA]</scope>
    <source>
        <strain evidence="1 2">ASW11-75</strain>
    </source>
</reference>
<comment type="caution">
    <text evidence="1">The sequence shown here is derived from an EMBL/GenBank/DDBJ whole genome shotgun (WGS) entry which is preliminary data.</text>
</comment>
<gene>
    <name evidence="1" type="ORF">U5822_09040</name>
</gene>
<dbReference type="RefSeq" id="WP_322855299.1">
    <property type="nucleotide sequence ID" value="NZ_JAYDCJ010000003.1"/>
</dbReference>
<dbReference type="PROSITE" id="PS51257">
    <property type="entry name" value="PROKAR_LIPOPROTEIN"/>
    <property type="match status" value="1"/>
</dbReference>
<proteinExistence type="predicted"/>
<protein>
    <recommendedName>
        <fullName evidence="3">Capsule assembly protein Wzi</fullName>
    </recommendedName>
</protein>
<organism evidence="1 2">
    <name type="scientific">Marinobacter qingdaonensis</name>
    <dbReference type="NCBI Taxonomy" id="3108486"/>
    <lineage>
        <taxon>Bacteria</taxon>
        <taxon>Pseudomonadati</taxon>
        <taxon>Pseudomonadota</taxon>
        <taxon>Gammaproteobacteria</taxon>
        <taxon>Pseudomonadales</taxon>
        <taxon>Marinobacteraceae</taxon>
        <taxon>Marinobacter</taxon>
    </lineage>
</organism>
<dbReference type="Proteomes" id="UP001305746">
    <property type="component" value="Unassembled WGS sequence"/>
</dbReference>
<name>A0ABU5NYD8_9GAMM</name>
<evidence type="ECO:0008006" key="3">
    <source>
        <dbReference type="Google" id="ProtNLM"/>
    </source>
</evidence>
<evidence type="ECO:0000313" key="1">
    <source>
        <dbReference type="EMBL" id="MEA1080814.1"/>
    </source>
</evidence>
<sequence>MTRLIGWWLWGLLSLTAVVGCASRPAPLAPALVSDACEQQFERWHLQVASQGRKDAQAWSPPGFPYLRVDRLLASFELADLSLAQRRDWLSRAHGKARQAWWFEREGGPANASGWLAGLHACSAQAIAELPEDEASWRRLAATVRVPDDYRSGAQIAGLYPLVRPIVHWRATVTMQGLADQFGHYRALGRWRSYGPPETERQAPTAWQRDRLGIPVFEPAALERLFHGHAPVWRIDTRDRHDQPGTPGRGLDGRLRFGLEPVVYKHLGFAYVGGVIQPQLVYQIWFAARPAQSWPDIYAGALDGVVWRVTLDDRGRALVYDSIHPCGCYHQWVLVAGGLRPAAGLNRVVEQVWVLGEVSADGDGPLELSLSAGDHHLVEVQAGAMGAGISGLGKPRTYRLEPLDRLRGRSAAGRRLYRSDGLIAGTERLERFLLWPTGVDSPGAMRQWGRHAVSFTGRRHFDDPHLLDRYFVLP</sequence>
<dbReference type="EMBL" id="JAYDCJ010000003">
    <property type="protein sequence ID" value="MEA1080814.1"/>
    <property type="molecule type" value="Genomic_DNA"/>
</dbReference>